<evidence type="ECO:0000256" key="1">
    <source>
        <dbReference type="ARBA" id="ARBA00006174"/>
    </source>
</evidence>
<evidence type="ECO:0000259" key="2">
    <source>
        <dbReference type="Pfam" id="PF03972"/>
    </source>
</evidence>
<comment type="similarity">
    <text evidence="1">Belongs to the PrpD family.</text>
</comment>
<evidence type="ECO:0000259" key="3">
    <source>
        <dbReference type="Pfam" id="PF19305"/>
    </source>
</evidence>
<sequence length="478" mass="50653">MKRPRRSSTFCVATSKTVACRRARHEGDAGMELTRALGAFVADITADAIPAEAFRIARMGLIDCVGVMIAGRDDDAPQILRRTLLPNGGTTGEASLYFSPLRAPAPEAAWINGTAAHALDFDDVSLRGHPSTVLVPAIMAEAEALGATGAEILTAYVAGYEVWAELIRRERGMLHSKGWHPTGVMGAVGAAAACAKLHGLDAERTTMAIALGASQSAGLMANFGTMTKPFHAGRSAHAGLMAARLAKGGFTASPDALEHPQGFLAAVSQHGETDRTAPCTAGAPFRILTEGLSIKKFPACYCTHRAIDGALALVRENPFPHTDVATVEVHISDRFATILRNARPQTGLEAKFSMQFAMSASIIAGRVGLPELTDRFVQRPDVQALLPRVSVVTNQDYDPESPSGSRFDQVIVTLNSGQVITGPEVKRARGHATIPLSDGELFEKFRACLEVGGEAARATALFDRLLTIDSIPARQLAA</sequence>
<dbReference type="SUPFAM" id="SSF103378">
    <property type="entry name" value="2-methylcitrate dehydratase PrpD"/>
    <property type="match status" value="1"/>
</dbReference>
<dbReference type="InterPro" id="IPR005656">
    <property type="entry name" value="MmgE_PrpD"/>
</dbReference>
<dbReference type="InterPro" id="IPR042188">
    <property type="entry name" value="MmgE/PrpD_sf_2"/>
</dbReference>
<reference evidence="4" key="1">
    <citation type="submission" date="2020-01" db="EMBL/GenBank/DDBJ databases">
        <authorList>
            <person name="Rat A."/>
        </authorList>
    </citation>
    <scope>NUCLEOTIDE SEQUENCE</scope>
    <source>
        <strain evidence="4">LMG 28251</strain>
    </source>
</reference>
<dbReference type="Pfam" id="PF19305">
    <property type="entry name" value="MmgE_PrpD_C"/>
    <property type="match status" value="1"/>
</dbReference>
<dbReference type="InterPro" id="IPR045336">
    <property type="entry name" value="MmgE_PrpD_N"/>
</dbReference>
<name>A0AAF1JYN0_9PROT</name>
<dbReference type="Gene3D" id="1.10.4100.10">
    <property type="entry name" value="2-methylcitrate dehydratase PrpD"/>
    <property type="match status" value="1"/>
</dbReference>
<dbReference type="PANTHER" id="PTHR16943:SF8">
    <property type="entry name" value="2-METHYLCITRATE DEHYDRATASE"/>
    <property type="match status" value="1"/>
</dbReference>
<evidence type="ECO:0000313" key="4">
    <source>
        <dbReference type="EMBL" id="MBR0657094.1"/>
    </source>
</evidence>
<dbReference type="Pfam" id="PF03972">
    <property type="entry name" value="MmgE_PrpD_N"/>
    <property type="match status" value="1"/>
</dbReference>
<proteinExistence type="inferred from homology"/>
<dbReference type="PANTHER" id="PTHR16943">
    <property type="entry name" value="2-METHYLCITRATE DEHYDRATASE-RELATED"/>
    <property type="match status" value="1"/>
</dbReference>
<comment type="caution">
    <text evidence="4">The sequence shown here is derived from an EMBL/GenBank/DDBJ whole genome shotgun (WGS) entry which is preliminary data.</text>
</comment>
<dbReference type="InterPro" id="IPR036148">
    <property type="entry name" value="MmgE/PrpD_sf"/>
</dbReference>
<gene>
    <name evidence="4" type="ORF">GXW79_18605</name>
</gene>
<dbReference type="Gene3D" id="3.30.1330.120">
    <property type="entry name" value="2-methylcitrate dehydratase PrpD"/>
    <property type="match status" value="1"/>
</dbReference>
<accession>A0AAF1JYN0</accession>
<organism evidence="4 5">
    <name type="scientific">Plastoroseomonas arctica</name>
    <dbReference type="NCBI Taxonomy" id="1509237"/>
    <lineage>
        <taxon>Bacteria</taxon>
        <taxon>Pseudomonadati</taxon>
        <taxon>Pseudomonadota</taxon>
        <taxon>Alphaproteobacteria</taxon>
        <taxon>Acetobacterales</taxon>
        <taxon>Acetobacteraceae</taxon>
        <taxon>Plastoroseomonas</taxon>
    </lineage>
</organism>
<keyword evidence="5" id="KW-1185">Reference proteome</keyword>
<evidence type="ECO:0000313" key="5">
    <source>
        <dbReference type="Proteomes" id="UP001196068"/>
    </source>
</evidence>
<dbReference type="InterPro" id="IPR045337">
    <property type="entry name" value="MmgE_PrpD_C"/>
</dbReference>
<dbReference type="AlphaFoldDB" id="A0AAF1JYN0"/>
<dbReference type="InterPro" id="IPR042183">
    <property type="entry name" value="MmgE/PrpD_sf_1"/>
</dbReference>
<dbReference type="Proteomes" id="UP001196068">
    <property type="component" value="Unassembled WGS sequence"/>
</dbReference>
<protein>
    <submittedName>
        <fullName evidence="4">MmgE/PrpD family protein</fullName>
    </submittedName>
</protein>
<feature type="domain" description="MmgE/PrpD N-terminal" evidence="2">
    <location>
        <begin position="36"/>
        <end position="272"/>
    </location>
</feature>
<dbReference type="GO" id="GO:0016829">
    <property type="term" value="F:lyase activity"/>
    <property type="evidence" value="ECO:0007669"/>
    <property type="project" value="InterPro"/>
</dbReference>
<feature type="domain" description="MmgE/PrpD C-terminal" evidence="3">
    <location>
        <begin position="297"/>
        <end position="460"/>
    </location>
</feature>
<reference evidence="4" key="2">
    <citation type="journal article" date="2021" name="Syst. Appl. Microbiol.">
        <title>Roseomonas hellenica sp. nov., isolated from roots of wild-growing Alkanna tinctoria.</title>
        <authorList>
            <person name="Rat A."/>
            <person name="Naranjo H.D."/>
            <person name="Lebbe L."/>
            <person name="Cnockaert M."/>
            <person name="Krigas N."/>
            <person name="Grigoriadou K."/>
            <person name="Maloupa E."/>
            <person name="Willems A."/>
        </authorList>
    </citation>
    <scope>NUCLEOTIDE SEQUENCE</scope>
    <source>
        <strain evidence="4">LMG 28251</strain>
    </source>
</reference>
<dbReference type="EMBL" id="JAAEDH010000026">
    <property type="protein sequence ID" value="MBR0657094.1"/>
    <property type="molecule type" value="Genomic_DNA"/>
</dbReference>